<reference evidence="3 4" key="1">
    <citation type="journal article" date="2024" name="J Genomics">
        <title>Draft genome sequencing and assembly of Favolaschia claudopus CIRM-BRFM 2984 isolated from oak limbs.</title>
        <authorList>
            <person name="Navarro D."/>
            <person name="Drula E."/>
            <person name="Chaduli D."/>
            <person name="Cazenave R."/>
            <person name="Ahrendt S."/>
            <person name="Wang J."/>
            <person name="Lipzen A."/>
            <person name="Daum C."/>
            <person name="Barry K."/>
            <person name="Grigoriev I.V."/>
            <person name="Favel A."/>
            <person name="Rosso M.N."/>
            <person name="Martin F."/>
        </authorList>
    </citation>
    <scope>NUCLEOTIDE SEQUENCE [LARGE SCALE GENOMIC DNA]</scope>
    <source>
        <strain evidence="3 4">CIRM-BRFM 2984</strain>
    </source>
</reference>
<comment type="caution">
    <text evidence="3">The sequence shown here is derived from an EMBL/GenBank/DDBJ whole genome shotgun (WGS) entry which is preliminary data.</text>
</comment>
<accession>A0AAV9Z8G5</accession>
<keyword evidence="2" id="KW-0812">Transmembrane</keyword>
<feature type="transmembrane region" description="Helical" evidence="2">
    <location>
        <begin position="169"/>
        <end position="190"/>
    </location>
</feature>
<feature type="region of interest" description="Disordered" evidence="1">
    <location>
        <begin position="224"/>
        <end position="286"/>
    </location>
</feature>
<organism evidence="3 4">
    <name type="scientific">Favolaschia claudopus</name>
    <dbReference type="NCBI Taxonomy" id="2862362"/>
    <lineage>
        <taxon>Eukaryota</taxon>
        <taxon>Fungi</taxon>
        <taxon>Dikarya</taxon>
        <taxon>Basidiomycota</taxon>
        <taxon>Agaricomycotina</taxon>
        <taxon>Agaricomycetes</taxon>
        <taxon>Agaricomycetidae</taxon>
        <taxon>Agaricales</taxon>
        <taxon>Marasmiineae</taxon>
        <taxon>Mycenaceae</taxon>
        <taxon>Favolaschia</taxon>
    </lineage>
</organism>
<dbReference type="EMBL" id="JAWWNJ010000181">
    <property type="protein sequence ID" value="KAK6974651.1"/>
    <property type="molecule type" value="Genomic_DNA"/>
</dbReference>
<dbReference type="AlphaFoldDB" id="A0AAV9Z8G5"/>
<protein>
    <submittedName>
        <fullName evidence="3">Uncharacterized protein</fullName>
    </submittedName>
</protein>
<evidence type="ECO:0000313" key="4">
    <source>
        <dbReference type="Proteomes" id="UP001362999"/>
    </source>
</evidence>
<evidence type="ECO:0000256" key="1">
    <source>
        <dbReference type="SAM" id="MobiDB-lite"/>
    </source>
</evidence>
<keyword evidence="2" id="KW-1133">Transmembrane helix</keyword>
<sequence>MSWNDYDIVRDMSPALKYESSSKINTEKWFIGLFGPSGIRNQDCNCFGGRYSDFEALISWKQSLRYIPVTVPPYTVGTCNEAEPGTLSVTMAPQSSHPWDAGKKKAGQLSILENVVAMLCIVLRVTDSENFFRPKTRRWHDSTTLGASFLPNTASIELVLVLATKTENLRVLLLFSSYFAFLTWLVLRLVPLHRVYPLISRKLPHKKLLLMTTYMDLTLVGPSDQEEDDEPFYDPLFHQDDEDSSEDEEEEDGDEEEEEDGPVVVPAKRKRPSRAATEPPDVEPESREVVYTVSMFTAAQLKKPKSSRGPPMSDFFKLMSDADWPACKAQIRTILRTMLELEAVNLSNYDVTFTIPRHVKDPMTLQNSTQYEHLVSTALQIKASPAAKILIQPKLVSYCSLFRLVS</sequence>
<evidence type="ECO:0000313" key="3">
    <source>
        <dbReference type="EMBL" id="KAK6974651.1"/>
    </source>
</evidence>
<dbReference type="Proteomes" id="UP001362999">
    <property type="component" value="Unassembled WGS sequence"/>
</dbReference>
<keyword evidence="4" id="KW-1185">Reference proteome</keyword>
<gene>
    <name evidence="3" type="ORF">R3P38DRAFT_2811670</name>
</gene>
<feature type="compositionally biased region" description="Acidic residues" evidence="1">
    <location>
        <begin position="240"/>
        <end position="261"/>
    </location>
</feature>
<proteinExistence type="predicted"/>
<evidence type="ECO:0000256" key="2">
    <source>
        <dbReference type="SAM" id="Phobius"/>
    </source>
</evidence>
<name>A0AAV9Z8G5_9AGAR</name>
<keyword evidence="2" id="KW-0472">Membrane</keyword>